<evidence type="ECO:0000256" key="1">
    <source>
        <dbReference type="ARBA" id="ARBA00001917"/>
    </source>
</evidence>
<feature type="region of interest" description="Disordered" evidence="6">
    <location>
        <begin position="401"/>
        <end position="430"/>
    </location>
</feature>
<dbReference type="PIRSF" id="PIRSF000138">
    <property type="entry name" value="Al-hdrx_acd_dh"/>
    <property type="match status" value="1"/>
</dbReference>
<dbReference type="SUPFAM" id="SSF51395">
    <property type="entry name" value="FMN-linked oxidoreductases"/>
    <property type="match status" value="1"/>
</dbReference>
<dbReference type="InterPro" id="IPR008259">
    <property type="entry name" value="FMN_hydac_DH_AS"/>
</dbReference>
<dbReference type="EMBL" id="BAABJE010000015">
    <property type="protein sequence ID" value="GAA4801539.1"/>
    <property type="molecule type" value="Genomic_DNA"/>
</dbReference>
<keyword evidence="2" id="KW-0285">Flavoprotein</keyword>
<evidence type="ECO:0000256" key="6">
    <source>
        <dbReference type="SAM" id="MobiDB-lite"/>
    </source>
</evidence>
<dbReference type="InterPro" id="IPR012133">
    <property type="entry name" value="Alpha-hydoxy_acid_DH_FMN"/>
</dbReference>
<accession>A0ABP9BXM8</accession>
<proteinExistence type="inferred from homology"/>
<dbReference type="InterPro" id="IPR037396">
    <property type="entry name" value="FMN_HAD"/>
</dbReference>
<sequence>MARQPPLNVEAYRQLARRALPRSVFDYLEGGAGDERGLQHNRDALDAVRLRPRRLRDVAVRDSGVRLFDRTLPAPLAIGPTGFNALFWPEGDLALARAAAAHGIPFVLSTVANTDIETLARATDGEWWFQLYALHDEISEQLMRRARAAGCRTLMVTVDVPVNGLRERDVRNGFRLPLRYTLPMAIDGLRHPRWTMRYLRHGMPALANFEALDASGDAVRTALTERRMDAGFSWESLTRLRAAWPHRLLVKGILHPDDALRCESLGIDGVILSNHGARQLDGAMSPIEALPAARNATTLPLLVDSGFRRGTDIVKAIALGASAVLLGRATLYGLAAAGETGVRDVLAMLKREIDCTLAQVGCARMCDLSPDVLAPSPASDGHPANAAPTGLPTVAMRTRHADAVASYSSPSPAPAENAGPPQTTLTTTTT</sequence>
<evidence type="ECO:0000256" key="3">
    <source>
        <dbReference type="ARBA" id="ARBA00022643"/>
    </source>
</evidence>
<dbReference type="InterPro" id="IPR000262">
    <property type="entry name" value="FMN-dep_DH"/>
</dbReference>
<dbReference type="Gene3D" id="3.20.20.70">
    <property type="entry name" value="Aldolase class I"/>
    <property type="match status" value="1"/>
</dbReference>
<evidence type="ECO:0000259" key="7">
    <source>
        <dbReference type="PROSITE" id="PS51349"/>
    </source>
</evidence>
<dbReference type="Proteomes" id="UP001499959">
    <property type="component" value="Unassembled WGS sequence"/>
</dbReference>
<dbReference type="PROSITE" id="PS51349">
    <property type="entry name" value="FMN_HYDROXY_ACID_DH_2"/>
    <property type="match status" value="1"/>
</dbReference>
<keyword evidence="3" id="KW-0288">FMN</keyword>
<dbReference type="RefSeq" id="WP_345304171.1">
    <property type="nucleotide sequence ID" value="NZ_BAABJE010000015.1"/>
</dbReference>
<dbReference type="PROSITE" id="PS00557">
    <property type="entry name" value="FMN_HYDROXY_ACID_DH_1"/>
    <property type="match status" value="1"/>
</dbReference>
<dbReference type="InterPro" id="IPR013785">
    <property type="entry name" value="Aldolase_TIM"/>
</dbReference>
<organism evidence="8 9">
    <name type="scientific">Lysobacter hankyongensis</name>
    <dbReference type="NCBI Taxonomy" id="1176535"/>
    <lineage>
        <taxon>Bacteria</taxon>
        <taxon>Pseudomonadati</taxon>
        <taxon>Pseudomonadota</taxon>
        <taxon>Gammaproteobacteria</taxon>
        <taxon>Lysobacterales</taxon>
        <taxon>Lysobacteraceae</taxon>
        <taxon>Lysobacter</taxon>
    </lineage>
</organism>
<keyword evidence="4" id="KW-0560">Oxidoreductase</keyword>
<evidence type="ECO:0000256" key="5">
    <source>
        <dbReference type="ARBA" id="ARBA00024042"/>
    </source>
</evidence>
<feature type="compositionally biased region" description="Low complexity" evidence="6">
    <location>
        <begin position="403"/>
        <end position="430"/>
    </location>
</feature>
<dbReference type="PANTHER" id="PTHR10578:SF107">
    <property type="entry name" value="2-HYDROXYACID OXIDASE 1"/>
    <property type="match status" value="1"/>
</dbReference>
<feature type="domain" description="FMN hydroxy acid dehydrogenase" evidence="7">
    <location>
        <begin position="1"/>
        <end position="378"/>
    </location>
</feature>
<evidence type="ECO:0000313" key="8">
    <source>
        <dbReference type="EMBL" id="GAA4801539.1"/>
    </source>
</evidence>
<comment type="cofactor">
    <cofactor evidence="1">
        <name>FMN</name>
        <dbReference type="ChEBI" id="CHEBI:58210"/>
    </cofactor>
</comment>
<comment type="similarity">
    <text evidence="5">Belongs to the FMN-dependent alpha-hydroxy acid dehydrogenase family.</text>
</comment>
<name>A0ABP9BXM8_9GAMM</name>
<evidence type="ECO:0000256" key="4">
    <source>
        <dbReference type="ARBA" id="ARBA00023002"/>
    </source>
</evidence>
<keyword evidence="9" id="KW-1185">Reference proteome</keyword>
<comment type="caution">
    <text evidence="8">The sequence shown here is derived from an EMBL/GenBank/DDBJ whole genome shotgun (WGS) entry which is preliminary data.</text>
</comment>
<evidence type="ECO:0000256" key="2">
    <source>
        <dbReference type="ARBA" id="ARBA00022630"/>
    </source>
</evidence>
<dbReference type="Pfam" id="PF01070">
    <property type="entry name" value="FMN_dh"/>
    <property type="match status" value="1"/>
</dbReference>
<dbReference type="PANTHER" id="PTHR10578">
    <property type="entry name" value="S -2-HYDROXY-ACID OXIDASE-RELATED"/>
    <property type="match status" value="1"/>
</dbReference>
<evidence type="ECO:0000313" key="9">
    <source>
        <dbReference type="Proteomes" id="UP001499959"/>
    </source>
</evidence>
<gene>
    <name evidence="8" type="ORF">GCM10023307_30170</name>
</gene>
<protein>
    <submittedName>
        <fullName evidence="8">Alpha-hydroxy-acid oxidizing protein</fullName>
    </submittedName>
</protein>
<reference evidence="9" key="1">
    <citation type="journal article" date="2019" name="Int. J. Syst. Evol. Microbiol.">
        <title>The Global Catalogue of Microorganisms (GCM) 10K type strain sequencing project: providing services to taxonomists for standard genome sequencing and annotation.</title>
        <authorList>
            <consortium name="The Broad Institute Genomics Platform"/>
            <consortium name="The Broad Institute Genome Sequencing Center for Infectious Disease"/>
            <person name="Wu L."/>
            <person name="Ma J."/>
        </authorList>
    </citation>
    <scope>NUCLEOTIDE SEQUENCE [LARGE SCALE GENOMIC DNA]</scope>
    <source>
        <strain evidence="9">JCM 18204</strain>
    </source>
</reference>